<feature type="domain" description="GHMP kinase C-terminal" evidence="11">
    <location>
        <begin position="208"/>
        <end position="269"/>
    </location>
</feature>
<comment type="function">
    <text evidence="9">Catalyzes the phosphorylation of the position 2 hydroxy group of 4-diphosphocytidyl-2C-methyl-D-erythritol.</text>
</comment>
<accession>A0A1M3KXQ1</accession>
<organism evidence="12 13">
    <name type="scientific">Candidatus Kapaibacterium thiocyanatum</name>
    <dbReference type="NCBI Taxonomy" id="1895771"/>
    <lineage>
        <taxon>Bacteria</taxon>
        <taxon>Pseudomonadati</taxon>
        <taxon>Candidatus Kapaibacteriota</taxon>
        <taxon>Candidatus Kapaibacteriia</taxon>
        <taxon>Candidatus Kapaibacteriales</taxon>
        <taxon>Candidatus Kapaibacteriaceae</taxon>
        <taxon>Candidatus Kapaibacterium</taxon>
    </lineage>
</organism>
<proteinExistence type="inferred from homology"/>
<evidence type="ECO:0000256" key="3">
    <source>
        <dbReference type="ARBA" id="ARBA00017473"/>
    </source>
</evidence>
<evidence type="ECO:0000313" key="13">
    <source>
        <dbReference type="Proteomes" id="UP000184233"/>
    </source>
</evidence>
<dbReference type="GO" id="GO:0050515">
    <property type="term" value="F:4-(cytidine 5'-diphospho)-2-C-methyl-D-erythritol kinase activity"/>
    <property type="evidence" value="ECO:0007669"/>
    <property type="project" value="UniProtKB-UniRule"/>
</dbReference>
<dbReference type="STRING" id="1895771.BGO89_12080"/>
<dbReference type="InterPro" id="IPR014721">
    <property type="entry name" value="Ribsml_uS5_D2-typ_fold_subgr"/>
</dbReference>
<protein>
    <recommendedName>
        <fullName evidence="3 9">4-diphosphocytidyl-2-C-methyl-D-erythritol kinase</fullName>
        <shortName evidence="9">CMK</shortName>
        <ecNumber evidence="2 9">2.7.1.148</ecNumber>
    </recommendedName>
    <alternativeName>
        <fullName evidence="8 9">4-(cytidine-5'-diphospho)-2-C-methyl-D-erythritol kinase</fullName>
    </alternativeName>
</protein>
<dbReference type="SUPFAM" id="SSF55060">
    <property type="entry name" value="GHMP Kinase, C-terminal domain"/>
    <property type="match status" value="1"/>
</dbReference>
<name>A0A1M3KXQ1_9BACT</name>
<dbReference type="GO" id="GO:0019288">
    <property type="term" value="P:isopentenyl diphosphate biosynthetic process, methylerythritol 4-phosphate pathway"/>
    <property type="evidence" value="ECO:0007669"/>
    <property type="project" value="UniProtKB-UniRule"/>
</dbReference>
<dbReference type="PANTHER" id="PTHR43527">
    <property type="entry name" value="4-DIPHOSPHOCYTIDYL-2-C-METHYL-D-ERYTHRITOL KINASE, CHLOROPLASTIC"/>
    <property type="match status" value="1"/>
</dbReference>
<evidence type="ECO:0000256" key="8">
    <source>
        <dbReference type="ARBA" id="ARBA00032554"/>
    </source>
</evidence>
<sequence length="288" mass="30736">MNGLRLRACAKINLGLEVLRKRDDGYHDINSLFIAIDLHDEISIHPADGIEVVCEPAVTDRPDDNLAARAAHTLGSLPSAHGQGAKITVAKQIPTGGGLGGGSSDAATTLVGLNRFWNFPADDAALLAMASSLGSDVPFFLQPSVALVQGRGDVITTIDIDLPFVVVLVVPGIHVSTPWAYSTLGITGEQPATDLIRSLRQSIDDHQDMSHHFRNDFEPVVFAQHHVLSSIKQRFYEKGAAYASMSGSGSTMYGLYTDVDKARTAASAFGNMAVYICSPVNDSFVTSQ</sequence>
<dbReference type="HAMAP" id="MF_00061">
    <property type="entry name" value="IspE"/>
    <property type="match status" value="1"/>
</dbReference>
<comment type="caution">
    <text evidence="12">The sequence shown here is derived from an EMBL/GenBank/DDBJ whole genome shotgun (WGS) entry which is preliminary data.</text>
</comment>
<dbReference type="Proteomes" id="UP000184233">
    <property type="component" value="Unassembled WGS sequence"/>
</dbReference>
<feature type="domain" description="GHMP kinase N-terminal" evidence="10">
    <location>
        <begin position="65"/>
        <end position="141"/>
    </location>
</feature>
<keyword evidence="4 9" id="KW-0808">Transferase</keyword>
<dbReference type="InterPro" id="IPR036554">
    <property type="entry name" value="GHMP_kinase_C_sf"/>
</dbReference>
<feature type="active site" evidence="9">
    <location>
        <position position="136"/>
    </location>
</feature>
<evidence type="ECO:0000256" key="2">
    <source>
        <dbReference type="ARBA" id="ARBA00012052"/>
    </source>
</evidence>
<keyword evidence="6 9" id="KW-0418">Kinase</keyword>
<reference evidence="12 13" key="1">
    <citation type="submission" date="2016-09" db="EMBL/GenBank/DDBJ databases">
        <title>Genome-resolved meta-omics ties microbial dynamics to process performance in biotechnology for thiocyanate degradation.</title>
        <authorList>
            <person name="Kantor R.S."/>
            <person name="Huddy R.J."/>
            <person name="Iyer R."/>
            <person name="Thomas B.C."/>
            <person name="Brown C.T."/>
            <person name="Anantharaman K."/>
            <person name="Tringe S."/>
            <person name="Hettich R.L."/>
            <person name="Harrison S.T."/>
            <person name="Banfield J.F."/>
        </authorList>
    </citation>
    <scope>NUCLEOTIDE SEQUENCE [LARGE SCALE GENOMIC DNA]</scope>
    <source>
        <strain evidence="12">59-99</strain>
    </source>
</reference>
<dbReference type="GO" id="GO:0016114">
    <property type="term" value="P:terpenoid biosynthetic process"/>
    <property type="evidence" value="ECO:0007669"/>
    <property type="project" value="UniProtKB-UniRule"/>
</dbReference>
<evidence type="ECO:0000259" key="10">
    <source>
        <dbReference type="Pfam" id="PF00288"/>
    </source>
</evidence>
<comment type="pathway">
    <text evidence="9">Isoprenoid biosynthesis; isopentenyl diphosphate biosynthesis via DXP pathway; isopentenyl diphosphate from 1-deoxy-D-xylulose 5-phosphate: step 3/6.</text>
</comment>
<dbReference type="SUPFAM" id="SSF54211">
    <property type="entry name" value="Ribosomal protein S5 domain 2-like"/>
    <property type="match status" value="1"/>
</dbReference>
<dbReference type="InterPro" id="IPR013750">
    <property type="entry name" value="GHMP_kinase_C_dom"/>
</dbReference>
<dbReference type="AlphaFoldDB" id="A0A1M3KXQ1"/>
<feature type="binding site" evidence="9">
    <location>
        <begin position="94"/>
        <end position="104"/>
    </location>
    <ligand>
        <name>ATP</name>
        <dbReference type="ChEBI" id="CHEBI:30616"/>
    </ligand>
</feature>
<evidence type="ECO:0000256" key="9">
    <source>
        <dbReference type="HAMAP-Rule" id="MF_00061"/>
    </source>
</evidence>
<dbReference type="NCBIfam" id="TIGR00154">
    <property type="entry name" value="ispE"/>
    <property type="match status" value="1"/>
</dbReference>
<evidence type="ECO:0000256" key="6">
    <source>
        <dbReference type="ARBA" id="ARBA00022777"/>
    </source>
</evidence>
<dbReference type="Gene3D" id="3.30.70.890">
    <property type="entry name" value="GHMP kinase, C-terminal domain"/>
    <property type="match status" value="1"/>
</dbReference>
<evidence type="ECO:0000256" key="5">
    <source>
        <dbReference type="ARBA" id="ARBA00022741"/>
    </source>
</evidence>
<gene>
    <name evidence="9" type="primary">ispE</name>
    <name evidence="12" type="ORF">BGO89_12080</name>
</gene>
<dbReference type="InterPro" id="IPR020568">
    <property type="entry name" value="Ribosomal_Su5_D2-typ_SF"/>
</dbReference>
<dbReference type="Pfam" id="PF08544">
    <property type="entry name" value="GHMP_kinases_C"/>
    <property type="match status" value="1"/>
</dbReference>
<dbReference type="Pfam" id="PF00288">
    <property type="entry name" value="GHMP_kinases_N"/>
    <property type="match status" value="1"/>
</dbReference>
<dbReference type="UniPathway" id="UPA00056">
    <property type="reaction ID" value="UER00094"/>
</dbReference>
<dbReference type="InterPro" id="IPR006204">
    <property type="entry name" value="GHMP_kinase_N_dom"/>
</dbReference>
<dbReference type="PIRSF" id="PIRSF010376">
    <property type="entry name" value="IspE"/>
    <property type="match status" value="1"/>
</dbReference>
<evidence type="ECO:0000256" key="7">
    <source>
        <dbReference type="ARBA" id="ARBA00022840"/>
    </source>
</evidence>
<evidence type="ECO:0000256" key="1">
    <source>
        <dbReference type="ARBA" id="ARBA00009684"/>
    </source>
</evidence>
<comment type="similarity">
    <text evidence="1 9">Belongs to the GHMP kinase family. IspE subfamily.</text>
</comment>
<dbReference type="PANTHER" id="PTHR43527:SF2">
    <property type="entry name" value="4-DIPHOSPHOCYTIDYL-2-C-METHYL-D-ERYTHRITOL KINASE, CHLOROPLASTIC"/>
    <property type="match status" value="1"/>
</dbReference>
<feature type="active site" evidence="9">
    <location>
        <position position="11"/>
    </location>
</feature>
<keyword evidence="5 9" id="KW-0547">Nucleotide-binding</keyword>
<evidence type="ECO:0000259" key="11">
    <source>
        <dbReference type="Pfam" id="PF08544"/>
    </source>
</evidence>
<comment type="catalytic activity">
    <reaction evidence="9">
        <text>4-CDP-2-C-methyl-D-erythritol + ATP = 4-CDP-2-C-methyl-D-erythritol 2-phosphate + ADP + H(+)</text>
        <dbReference type="Rhea" id="RHEA:18437"/>
        <dbReference type="ChEBI" id="CHEBI:15378"/>
        <dbReference type="ChEBI" id="CHEBI:30616"/>
        <dbReference type="ChEBI" id="CHEBI:57823"/>
        <dbReference type="ChEBI" id="CHEBI:57919"/>
        <dbReference type="ChEBI" id="CHEBI:456216"/>
        <dbReference type="EC" id="2.7.1.148"/>
    </reaction>
</comment>
<evidence type="ECO:0000313" key="12">
    <source>
        <dbReference type="EMBL" id="OJX57226.1"/>
    </source>
</evidence>
<evidence type="ECO:0000256" key="4">
    <source>
        <dbReference type="ARBA" id="ARBA00022679"/>
    </source>
</evidence>
<dbReference type="EC" id="2.7.1.148" evidence="2 9"/>
<dbReference type="EMBL" id="MKVH01000024">
    <property type="protein sequence ID" value="OJX57226.1"/>
    <property type="molecule type" value="Genomic_DNA"/>
</dbReference>
<dbReference type="GO" id="GO:0005524">
    <property type="term" value="F:ATP binding"/>
    <property type="evidence" value="ECO:0007669"/>
    <property type="project" value="UniProtKB-UniRule"/>
</dbReference>
<keyword evidence="7 9" id="KW-0067">ATP-binding</keyword>
<dbReference type="InterPro" id="IPR004424">
    <property type="entry name" value="IspE"/>
</dbReference>
<keyword evidence="9" id="KW-0414">Isoprene biosynthesis</keyword>
<dbReference type="Gene3D" id="3.30.230.10">
    <property type="match status" value="1"/>
</dbReference>